<feature type="compositionally biased region" description="Polar residues" evidence="1">
    <location>
        <begin position="322"/>
        <end position="336"/>
    </location>
</feature>
<protein>
    <submittedName>
        <fullName evidence="2">Uncharacterized protein</fullName>
    </submittedName>
</protein>
<dbReference type="GeneID" id="39587034"/>
<feature type="region of interest" description="Disordered" evidence="1">
    <location>
        <begin position="511"/>
        <end position="644"/>
    </location>
</feature>
<sequence>MVAVPKAGRKATPIARNPGEGEELTPPDPFAFAGLPRHQLVVSHWVQRPSTAVVTTCRDPSEDNSMTDTAAAGPVRLLLAHSGRLGPAADIAALFDGIGNEDIDAEADGVGDSETDDDHDSEDDFEEWANRTCAIADFEDEFSDEDNESDSGEVDDEQDSAQEKASYSFLKAIDDEELLAAGSKGKAKAKEEADDDGATYTNAVAQVAAWESKLNVLRGRGRDMAAKEHDRGDQIQPWQDAPLASQHVQSSPPHPKMDILRTRFMASLEQSLAVAKHKPPTVAHVQNMAAACPINRFSCWGMYSLLHVREDGRPFKYEGESQAASPTPTKTQAKKNPTTKKGKHGVPLRYESHKAKIRLALEVKKHVKNGKNGKKVKLNFFYRCSAKYKGDLVAYTNFGVILDDVKLTNRGLLVALAISIQHNVEAVRHEWLDVWMKSKPMPWWPTTAHIGTNTESPASQGMRKVSFYTAGERLELSRARSRDRQRKFRANASRAQLDDLAAHKLALRRVREAKESPAERRVPLDTNNTFKRAKTAEVRGKENPEETAARKTDNTTHWNSYGRTHREKKRDDQSAEEKKARLAHEGALNKNSREKSKAAGTFQKKVKTRADLGRTDELRSLKRLTEGKTPEPGTGPKLKTLQPV</sequence>
<comment type="caution">
    <text evidence="2">The sequence shown here is derived from an EMBL/GenBank/DDBJ whole genome shotgun (WGS) entry which is preliminary data.</text>
</comment>
<feature type="compositionally biased region" description="Acidic residues" evidence="1">
    <location>
        <begin position="137"/>
        <end position="160"/>
    </location>
</feature>
<evidence type="ECO:0000313" key="3">
    <source>
        <dbReference type="Proteomes" id="UP000279236"/>
    </source>
</evidence>
<gene>
    <name evidence="2" type="ORF">EHS24_002491</name>
</gene>
<dbReference type="AlphaFoldDB" id="A0A427XGT7"/>
<feature type="compositionally biased region" description="Basic and acidic residues" evidence="1">
    <location>
        <begin position="608"/>
        <end position="629"/>
    </location>
</feature>
<dbReference type="Proteomes" id="UP000279236">
    <property type="component" value="Unassembled WGS sequence"/>
</dbReference>
<organism evidence="2 3">
    <name type="scientific">Apiotrichum porosum</name>
    <dbReference type="NCBI Taxonomy" id="105984"/>
    <lineage>
        <taxon>Eukaryota</taxon>
        <taxon>Fungi</taxon>
        <taxon>Dikarya</taxon>
        <taxon>Basidiomycota</taxon>
        <taxon>Agaricomycotina</taxon>
        <taxon>Tremellomycetes</taxon>
        <taxon>Trichosporonales</taxon>
        <taxon>Trichosporonaceae</taxon>
        <taxon>Apiotrichum</taxon>
    </lineage>
</organism>
<keyword evidence="3" id="KW-1185">Reference proteome</keyword>
<feature type="region of interest" description="Disordered" evidence="1">
    <location>
        <begin position="104"/>
        <end position="125"/>
    </location>
</feature>
<dbReference type="EMBL" id="RSCE01000013">
    <property type="protein sequence ID" value="RSH78036.1"/>
    <property type="molecule type" value="Genomic_DNA"/>
</dbReference>
<evidence type="ECO:0000256" key="1">
    <source>
        <dbReference type="SAM" id="MobiDB-lite"/>
    </source>
</evidence>
<feature type="compositionally biased region" description="Basic and acidic residues" evidence="1">
    <location>
        <begin position="534"/>
        <end position="554"/>
    </location>
</feature>
<dbReference type="RefSeq" id="XP_028473183.1">
    <property type="nucleotide sequence ID" value="XM_028618227.1"/>
</dbReference>
<reference evidence="2 3" key="1">
    <citation type="submission" date="2018-11" db="EMBL/GenBank/DDBJ databases">
        <title>Genome sequence of Apiotrichum porosum DSM 27194.</title>
        <authorList>
            <person name="Aliyu H."/>
            <person name="Gorte O."/>
            <person name="Ochsenreither K."/>
        </authorList>
    </citation>
    <scope>NUCLEOTIDE SEQUENCE [LARGE SCALE GENOMIC DNA]</scope>
    <source>
        <strain evidence="2 3">DSM 27194</strain>
    </source>
</reference>
<feature type="compositionally biased region" description="Basic and acidic residues" evidence="1">
    <location>
        <begin position="511"/>
        <end position="523"/>
    </location>
</feature>
<feature type="region of interest" description="Disordered" evidence="1">
    <location>
        <begin position="1"/>
        <end position="24"/>
    </location>
</feature>
<evidence type="ECO:0000313" key="2">
    <source>
        <dbReference type="EMBL" id="RSH78036.1"/>
    </source>
</evidence>
<proteinExistence type="predicted"/>
<feature type="compositionally biased region" description="Basic residues" evidence="1">
    <location>
        <begin position="337"/>
        <end position="346"/>
    </location>
</feature>
<name>A0A427XGT7_9TREE</name>
<feature type="compositionally biased region" description="Basic and acidic residues" evidence="1">
    <location>
        <begin position="569"/>
        <end position="584"/>
    </location>
</feature>
<accession>A0A427XGT7</accession>
<feature type="region of interest" description="Disordered" evidence="1">
    <location>
        <begin position="317"/>
        <end position="346"/>
    </location>
</feature>
<feature type="region of interest" description="Disordered" evidence="1">
    <location>
        <begin position="137"/>
        <end position="164"/>
    </location>
</feature>